<name>A0A7Y8KYF8_9BURK</name>
<feature type="region of interest" description="Disordered" evidence="1">
    <location>
        <begin position="133"/>
        <end position="168"/>
    </location>
</feature>
<organism evidence="2 3">
    <name type="scientific">Hydrogenophaga aromaticivorans</name>
    <dbReference type="NCBI Taxonomy" id="2610898"/>
    <lineage>
        <taxon>Bacteria</taxon>
        <taxon>Pseudomonadati</taxon>
        <taxon>Pseudomonadota</taxon>
        <taxon>Betaproteobacteria</taxon>
        <taxon>Burkholderiales</taxon>
        <taxon>Comamonadaceae</taxon>
        <taxon>Hydrogenophaga</taxon>
    </lineage>
</organism>
<reference evidence="2 3" key="1">
    <citation type="submission" date="2019-09" db="EMBL/GenBank/DDBJ databases">
        <title>Hydrogenophaga aromatica sp. nov., isolated from a para-xylene-degrading enrichment culture.</title>
        <authorList>
            <person name="Tancsics A."/>
            <person name="Banerjee S."/>
        </authorList>
    </citation>
    <scope>NUCLEOTIDE SEQUENCE [LARGE SCALE GENOMIC DNA]</scope>
    <source>
        <strain evidence="2 3">D2P1</strain>
    </source>
</reference>
<protein>
    <submittedName>
        <fullName evidence="2">Polymer-forming cytoskeletal protein</fullName>
    </submittedName>
</protein>
<dbReference type="Pfam" id="PF04519">
    <property type="entry name" value="Bactofilin"/>
    <property type="match status" value="1"/>
</dbReference>
<sequence length="168" mass="18426">MGLFALFNKDRKAHVHRAIELPSEILQASLTFHHGKVYCQGSMQIDARMRHCHIYASKHEPIVVSALAKMLACQVHGHDVVIEGDFAGEIFASGDVEVTASARIAGLIQCNGKVVISPLVDARLVRIERTQQTVTALPPQRPPNTTSSLGWTTEHGTDPSRTRLAKRS</sequence>
<dbReference type="EMBL" id="VYGV01000011">
    <property type="protein sequence ID" value="NWF46078.1"/>
    <property type="molecule type" value="Genomic_DNA"/>
</dbReference>
<evidence type="ECO:0000313" key="2">
    <source>
        <dbReference type="EMBL" id="NWF46078.1"/>
    </source>
</evidence>
<proteinExistence type="predicted"/>
<dbReference type="Proteomes" id="UP000545507">
    <property type="component" value="Unassembled WGS sequence"/>
</dbReference>
<gene>
    <name evidence="2" type="ORF">F3K02_12565</name>
</gene>
<accession>A0A7Y8KYF8</accession>
<dbReference type="AlphaFoldDB" id="A0A7Y8KYF8"/>
<dbReference type="InterPro" id="IPR007607">
    <property type="entry name" value="BacA/B"/>
</dbReference>
<keyword evidence="3" id="KW-1185">Reference proteome</keyword>
<dbReference type="RefSeq" id="WP_177135986.1">
    <property type="nucleotide sequence ID" value="NZ_VYGV01000011.1"/>
</dbReference>
<evidence type="ECO:0000256" key="1">
    <source>
        <dbReference type="SAM" id="MobiDB-lite"/>
    </source>
</evidence>
<comment type="caution">
    <text evidence="2">The sequence shown here is derived from an EMBL/GenBank/DDBJ whole genome shotgun (WGS) entry which is preliminary data.</text>
</comment>
<evidence type="ECO:0000313" key="3">
    <source>
        <dbReference type="Proteomes" id="UP000545507"/>
    </source>
</evidence>